<keyword evidence="2" id="KW-0328">Glycosyltransferase</keyword>
<gene>
    <name evidence="2" type="ORF">ACFOZ8_09440</name>
</gene>
<dbReference type="EMBL" id="JBHSAM010000020">
    <property type="protein sequence ID" value="MFC4099882.1"/>
    <property type="molecule type" value="Genomic_DNA"/>
</dbReference>
<dbReference type="Pfam" id="PF13439">
    <property type="entry name" value="Glyco_transf_4"/>
    <property type="match status" value="1"/>
</dbReference>
<dbReference type="EC" id="2.4.-.-" evidence="2"/>
<dbReference type="RefSeq" id="WP_377718551.1">
    <property type="nucleotide sequence ID" value="NZ_JBHSAM010000020.1"/>
</dbReference>
<evidence type="ECO:0000313" key="2">
    <source>
        <dbReference type="EMBL" id="MFC4099882.1"/>
    </source>
</evidence>
<dbReference type="GO" id="GO:0016757">
    <property type="term" value="F:glycosyltransferase activity"/>
    <property type="evidence" value="ECO:0007669"/>
    <property type="project" value="UniProtKB-KW"/>
</dbReference>
<feature type="domain" description="Glycosyltransferase subfamily 4-like N-terminal" evidence="1">
    <location>
        <begin position="16"/>
        <end position="166"/>
    </location>
</feature>
<dbReference type="Gene3D" id="3.40.50.2000">
    <property type="entry name" value="Glycogen Phosphorylase B"/>
    <property type="match status" value="2"/>
</dbReference>
<protein>
    <submittedName>
        <fullName evidence="2">Glycosyltransferase</fullName>
        <ecNumber evidence="2">2.4.-.-</ecNumber>
    </submittedName>
</protein>
<evidence type="ECO:0000259" key="1">
    <source>
        <dbReference type="Pfam" id="PF13439"/>
    </source>
</evidence>
<dbReference type="Proteomes" id="UP001595715">
    <property type="component" value="Unassembled WGS sequence"/>
</dbReference>
<reference evidence="3" key="1">
    <citation type="journal article" date="2019" name="Int. J. Syst. Evol. Microbiol.">
        <title>The Global Catalogue of Microorganisms (GCM) 10K type strain sequencing project: providing services to taxonomists for standard genome sequencing and annotation.</title>
        <authorList>
            <consortium name="The Broad Institute Genomics Platform"/>
            <consortium name="The Broad Institute Genome Sequencing Center for Infectious Disease"/>
            <person name="Wu L."/>
            <person name="Ma J."/>
        </authorList>
    </citation>
    <scope>NUCLEOTIDE SEQUENCE [LARGE SCALE GENOMIC DNA]</scope>
    <source>
        <strain evidence="3">IBRC-M 10987</strain>
    </source>
</reference>
<accession>A0ABV8K065</accession>
<dbReference type="Pfam" id="PF13692">
    <property type="entry name" value="Glyco_trans_1_4"/>
    <property type="match status" value="1"/>
</dbReference>
<keyword evidence="2" id="KW-0808">Transferase</keyword>
<proteinExistence type="predicted"/>
<sequence length="380" mass="41283">MSDRIRVLMVMDSLAVGGTETYVLSLVKAFPRIGVQPVYAGAGGIMYDSYARAGCPIHIVELAAGSLLAPEWQEPVERALAQIMRRRRIDVVHVHQTPSGLYAAEAAAKLGIPVVMTVHGAYYPADQLRSLADIGTAFISVSKPVEAYLARQGIDSQLIPNGVDTDDFYPDSSANARESLGIAQDAQVIVYASRLAWDKASACLMLIRAAHALRQAGRERLRVVIAGDGNQYAAVRELGEAVNAEAGEAFVQLAGNQTEMRPIYNMGDLVVGTGRVALEAMACGKPVLAVGNHGYFGLVRAENRAEAWQCYFGDHDSRERPDERRMAEELAAALDDPRGLAAIGEESRAWTQLRFDIQDKAVRLATLYRSLCRNAPKERG</sequence>
<name>A0ABV8K065_9BACL</name>
<dbReference type="InterPro" id="IPR028098">
    <property type="entry name" value="Glyco_trans_4-like_N"/>
</dbReference>
<dbReference type="PANTHER" id="PTHR45947:SF3">
    <property type="entry name" value="SULFOQUINOVOSYL TRANSFERASE SQD2"/>
    <property type="match status" value="1"/>
</dbReference>
<dbReference type="PANTHER" id="PTHR45947">
    <property type="entry name" value="SULFOQUINOVOSYL TRANSFERASE SQD2"/>
    <property type="match status" value="1"/>
</dbReference>
<dbReference type="InterPro" id="IPR050194">
    <property type="entry name" value="Glycosyltransferase_grp1"/>
</dbReference>
<evidence type="ECO:0000313" key="3">
    <source>
        <dbReference type="Proteomes" id="UP001595715"/>
    </source>
</evidence>
<keyword evidence="3" id="KW-1185">Reference proteome</keyword>
<comment type="caution">
    <text evidence="2">The sequence shown here is derived from an EMBL/GenBank/DDBJ whole genome shotgun (WGS) entry which is preliminary data.</text>
</comment>
<dbReference type="SUPFAM" id="SSF53756">
    <property type="entry name" value="UDP-Glycosyltransferase/glycogen phosphorylase"/>
    <property type="match status" value="1"/>
</dbReference>
<organism evidence="2 3">
    <name type="scientific">Paenibacillus xanthanilyticus</name>
    <dbReference type="NCBI Taxonomy" id="1783531"/>
    <lineage>
        <taxon>Bacteria</taxon>
        <taxon>Bacillati</taxon>
        <taxon>Bacillota</taxon>
        <taxon>Bacilli</taxon>
        <taxon>Bacillales</taxon>
        <taxon>Paenibacillaceae</taxon>
        <taxon>Paenibacillus</taxon>
    </lineage>
</organism>